<protein>
    <recommendedName>
        <fullName evidence="7">Alpha 1,4-glycosyltransferase domain-containing protein</fullName>
    </recommendedName>
</protein>
<evidence type="ECO:0000256" key="3">
    <source>
        <dbReference type="ARBA" id="ARBA00022676"/>
    </source>
</evidence>
<dbReference type="InterPro" id="IPR007577">
    <property type="entry name" value="GlycoTrfase_DXD_sugar-bd_CS"/>
</dbReference>
<dbReference type="Pfam" id="PF04572">
    <property type="entry name" value="Gb3_synth"/>
    <property type="match status" value="1"/>
</dbReference>
<evidence type="ECO:0000313" key="9">
    <source>
        <dbReference type="Proteomes" id="UP001168972"/>
    </source>
</evidence>
<comment type="subcellular location">
    <subcellularLocation>
        <location evidence="1">Golgi apparatus membrane</location>
        <topology evidence="1">Single-pass type II membrane protein</topology>
    </subcellularLocation>
</comment>
<dbReference type="GO" id="GO:0000139">
    <property type="term" value="C:Golgi membrane"/>
    <property type="evidence" value="ECO:0007669"/>
    <property type="project" value="UniProtKB-SubCell"/>
</dbReference>
<dbReference type="PANTHER" id="PTHR12042:SF21">
    <property type="entry name" value="ALPHA1,4-GALACTOSYLTRANSFERASE 1-RELATED"/>
    <property type="match status" value="1"/>
</dbReference>
<dbReference type="AlphaFoldDB" id="A0AA39FE13"/>
<reference evidence="8" key="2">
    <citation type="submission" date="2023-03" db="EMBL/GenBank/DDBJ databases">
        <authorList>
            <person name="Inwood S.N."/>
            <person name="Skelly J.G."/>
            <person name="Guhlin J."/>
            <person name="Harrop T.W.R."/>
            <person name="Goldson S.G."/>
            <person name="Dearden P.K."/>
        </authorList>
    </citation>
    <scope>NUCLEOTIDE SEQUENCE</scope>
    <source>
        <strain evidence="8">Lincoln</strain>
        <tissue evidence="8">Whole body</tissue>
    </source>
</reference>
<evidence type="ECO:0000256" key="6">
    <source>
        <dbReference type="ARBA" id="ARBA00023136"/>
    </source>
</evidence>
<dbReference type="GO" id="GO:0006688">
    <property type="term" value="P:glycosphingolipid biosynthetic process"/>
    <property type="evidence" value="ECO:0007669"/>
    <property type="project" value="TreeGrafter"/>
</dbReference>
<dbReference type="GO" id="GO:0035248">
    <property type="term" value="F:alpha-1,4-N-acetylgalactosaminyltransferase activity"/>
    <property type="evidence" value="ECO:0007669"/>
    <property type="project" value="TreeGrafter"/>
</dbReference>
<evidence type="ECO:0000256" key="1">
    <source>
        <dbReference type="ARBA" id="ARBA00004323"/>
    </source>
</evidence>
<sequence>MALIKKKIMIGFGCGILLCIFAFNPDNEIIEKMTPYLLSFSNEDISCYAESSTLRESMTLDIEAPINEIIADDRNIFFHETSCFGKEGIVMTSRQACAIESAAMMNPTMKVHLFVLSNVNYSSETKKIIHILTNYKNVVIHRIFMKEYVKNTPLQDWWESGVLRSSRWPKSHMSDILRYLTLWKFGGIYLDLDVVVITSLEKLYNFAGAEDWEDVAAGVIGFSTTGLGRKIADACLRDLKKNFRGNVWGNNGPGVITRTLQKLCATKYARDMTSARCHGFTVYPPSVFYPIHYKMWKQYFDIDNKNETLKAIEKASAIHVWNKLSQSTIIEIGSEVPYAVIANKYCPKIYNNCGKTF</sequence>
<dbReference type="Pfam" id="PF04488">
    <property type="entry name" value="Gly_transf_sug"/>
    <property type="match status" value="1"/>
</dbReference>
<evidence type="ECO:0000313" key="8">
    <source>
        <dbReference type="EMBL" id="KAK0167743.1"/>
    </source>
</evidence>
<evidence type="ECO:0000256" key="5">
    <source>
        <dbReference type="ARBA" id="ARBA00023034"/>
    </source>
</evidence>
<keyword evidence="4" id="KW-0808">Transferase</keyword>
<organism evidence="8 9">
    <name type="scientific">Microctonus hyperodae</name>
    <name type="common">Parasitoid wasp</name>
    <dbReference type="NCBI Taxonomy" id="165561"/>
    <lineage>
        <taxon>Eukaryota</taxon>
        <taxon>Metazoa</taxon>
        <taxon>Ecdysozoa</taxon>
        <taxon>Arthropoda</taxon>
        <taxon>Hexapoda</taxon>
        <taxon>Insecta</taxon>
        <taxon>Pterygota</taxon>
        <taxon>Neoptera</taxon>
        <taxon>Endopterygota</taxon>
        <taxon>Hymenoptera</taxon>
        <taxon>Apocrita</taxon>
        <taxon>Ichneumonoidea</taxon>
        <taxon>Braconidae</taxon>
        <taxon>Euphorinae</taxon>
        <taxon>Microctonus</taxon>
    </lineage>
</organism>
<keyword evidence="5" id="KW-0333">Golgi apparatus</keyword>
<accession>A0AA39FE13</accession>
<dbReference type="Gene3D" id="3.90.550.20">
    <property type="match status" value="1"/>
</dbReference>
<dbReference type="EMBL" id="JAQQBR010001831">
    <property type="protein sequence ID" value="KAK0167743.1"/>
    <property type="molecule type" value="Genomic_DNA"/>
</dbReference>
<keyword evidence="6" id="KW-0472">Membrane</keyword>
<dbReference type="InterPro" id="IPR007652">
    <property type="entry name" value="A1-4-GlycosylTfrase_dom"/>
</dbReference>
<dbReference type="SUPFAM" id="SSF53448">
    <property type="entry name" value="Nucleotide-diphospho-sugar transferases"/>
    <property type="match status" value="1"/>
</dbReference>
<dbReference type="InterPro" id="IPR029044">
    <property type="entry name" value="Nucleotide-diphossugar_trans"/>
</dbReference>
<keyword evidence="9" id="KW-1185">Reference proteome</keyword>
<gene>
    <name evidence="8" type="ORF">PV327_001611</name>
</gene>
<evidence type="ECO:0000256" key="4">
    <source>
        <dbReference type="ARBA" id="ARBA00022679"/>
    </source>
</evidence>
<dbReference type="InterPro" id="IPR051981">
    <property type="entry name" value="Glycosyltransf_32"/>
</dbReference>
<proteinExistence type="inferred from homology"/>
<comment type="similarity">
    <text evidence="2">Belongs to the glycosyltransferase 32 family.</text>
</comment>
<feature type="domain" description="Alpha 1,4-glycosyltransferase" evidence="7">
    <location>
        <begin position="226"/>
        <end position="352"/>
    </location>
</feature>
<name>A0AA39FE13_MICHY</name>
<keyword evidence="3" id="KW-0328">Glycosyltransferase</keyword>
<comment type="caution">
    <text evidence="8">The sequence shown here is derived from an EMBL/GenBank/DDBJ whole genome shotgun (WGS) entry which is preliminary data.</text>
</comment>
<dbReference type="PANTHER" id="PTHR12042">
    <property type="entry name" value="LACTOSYLCERAMIDE 4-ALPHA-GALACTOSYLTRANSFERASE ALPHA- 1,4-GALACTOSYLTRANSFERASE"/>
    <property type="match status" value="1"/>
</dbReference>
<evidence type="ECO:0000256" key="2">
    <source>
        <dbReference type="ARBA" id="ARBA00009003"/>
    </source>
</evidence>
<evidence type="ECO:0000259" key="7">
    <source>
        <dbReference type="Pfam" id="PF04572"/>
    </source>
</evidence>
<reference evidence="8" key="1">
    <citation type="journal article" date="2023" name="bioRxiv">
        <title>Scaffold-level genome assemblies of two parasitoid biocontrol wasps reveal the parthenogenesis mechanism and an associated novel virus.</title>
        <authorList>
            <person name="Inwood S."/>
            <person name="Skelly J."/>
            <person name="Guhlin J."/>
            <person name="Harrop T."/>
            <person name="Goldson S."/>
            <person name="Dearden P."/>
        </authorList>
    </citation>
    <scope>NUCLEOTIDE SEQUENCE</scope>
    <source>
        <strain evidence="8">Lincoln</strain>
        <tissue evidence="8">Whole body</tissue>
    </source>
</reference>
<dbReference type="Proteomes" id="UP001168972">
    <property type="component" value="Unassembled WGS sequence"/>
</dbReference>